<dbReference type="InParanoid" id="A0A420WLT6"/>
<reference evidence="2 3" key="1">
    <citation type="submission" date="2018-10" db="EMBL/GenBank/DDBJ databases">
        <title>Genomic Encyclopedia of Type Strains, Phase IV (KMG-IV): sequencing the most valuable type-strain genomes for metagenomic binning, comparative biology and taxonomic classification.</title>
        <authorList>
            <person name="Goeker M."/>
        </authorList>
    </citation>
    <scope>NUCLEOTIDE SEQUENCE [LARGE SCALE GENOMIC DNA]</scope>
    <source>
        <strain evidence="2 3">DSM 22008</strain>
    </source>
</reference>
<feature type="domain" description="VOC" evidence="1">
    <location>
        <begin position="4"/>
        <end position="151"/>
    </location>
</feature>
<dbReference type="PROSITE" id="PS51819">
    <property type="entry name" value="VOC"/>
    <property type="match status" value="1"/>
</dbReference>
<gene>
    <name evidence="2" type="ORF">DES40_1319</name>
</gene>
<dbReference type="Proteomes" id="UP000282211">
    <property type="component" value="Unassembled WGS sequence"/>
</dbReference>
<keyword evidence="2" id="KW-0560">Oxidoreductase</keyword>
<proteinExistence type="predicted"/>
<evidence type="ECO:0000259" key="1">
    <source>
        <dbReference type="PROSITE" id="PS51819"/>
    </source>
</evidence>
<dbReference type="Gene3D" id="3.10.180.10">
    <property type="entry name" value="2,3-Dihydroxybiphenyl 1,2-Dioxygenase, domain 1"/>
    <property type="match status" value="1"/>
</dbReference>
<keyword evidence="2" id="KW-0223">Dioxygenase</keyword>
<organism evidence="2 3">
    <name type="scientific">Litorimonas taeanensis</name>
    <dbReference type="NCBI Taxonomy" id="568099"/>
    <lineage>
        <taxon>Bacteria</taxon>
        <taxon>Pseudomonadati</taxon>
        <taxon>Pseudomonadota</taxon>
        <taxon>Alphaproteobacteria</taxon>
        <taxon>Maricaulales</taxon>
        <taxon>Robiginitomaculaceae</taxon>
    </lineage>
</organism>
<dbReference type="InterPro" id="IPR004360">
    <property type="entry name" value="Glyas_Fos-R_dOase_dom"/>
</dbReference>
<dbReference type="InterPro" id="IPR037523">
    <property type="entry name" value="VOC_core"/>
</dbReference>
<dbReference type="AlphaFoldDB" id="A0A420WLT6"/>
<accession>A0A420WLT6</accession>
<dbReference type="GO" id="GO:0016829">
    <property type="term" value="F:lyase activity"/>
    <property type="evidence" value="ECO:0007669"/>
    <property type="project" value="UniProtKB-KW"/>
</dbReference>
<evidence type="ECO:0000313" key="3">
    <source>
        <dbReference type="Proteomes" id="UP000282211"/>
    </source>
</evidence>
<dbReference type="EMBL" id="RBII01000001">
    <property type="protein sequence ID" value="RKQ71983.1"/>
    <property type="molecule type" value="Genomic_DNA"/>
</dbReference>
<keyword evidence="3" id="KW-1185">Reference proteome</keyword>
<dbReference type="GO" id="GO:0051213">
    <property type="term" value="F:dioxygenase activity"/>
    <property type="evidence" value="ECO:0007669"/>
    <property type="project" value="UniProtKB-KW"/>
</dbReference>
<protein>
    <submittedName>
        <fullName evidence="2">Catechol 2,3-dioxygenase-like lactoylglutathione lyase family enzyme</fullName>
    </submittedName>
</protein>
<keyword evidence="2" id="KW-0456">Lyase</keyword>
<dbReference type="OrthoDB" id="9792626at2"/>
<name>A0A420WLT6_9PROT</name>
<dbReference type="SUPFAM" id="SSF54593">
    <property type="entry name" value="Glyoxalase/Bleomycin resistance protein/Dihydroxybiphenyl dioxygenase"/>
    <property type="match status" value="1"/>
</dbReference>
<dbReference type="Pfam" id="PF00903">
    <property type="entry name" value="Glyoxalase"/>
    <property type="match status" value="1"/>
</dbReference>
<sequence length="158" mass="17710">MGNVIKRTTLMVRDMERSLVFFRDILGAKIWFDRPFTLDGGGLPIGKKGDKLRLCIIQFDHDEIGMIGLMEFLDPVMPAPEVSYDLGYGNPVFVVVAEDAQAIYDKASAAGFKTRGEPKEWSTTGAKGETKHFLSTFLWDNDGHFFECNQVTKIDAPE</sequence>
<dbReference type="RefSeq" id="WP_121099796.1">
    <property type="nucleotide sequence ID" value="NZ_RBII01000001.1"/>
</dbReference>
<comment type="caution">
    <text evidence="2">The sequence shown here is derived from an EMBL/GenBank/DDBJ whole genome shotgun (WGS) entry which is preliminary data.</text>
</comment>
<evidence type="ECO:0000313" key="2">
    <source>
        <dbReference type="EMBL" id="RKQ71983.1"/>
    </source>
</evidence>
<dbReference type="InterPro" id="IPR029068">
    <property type="entry name" value="Glyas_Bleomycin-R_OHBP_Dase"/>
</dbReference>